<dbReference type="Proteomes" id="UP000572051">
    <property type="component" value="Unassembled WGS sequence"/>
</dbReference>
<evidence type="ECO:0000313" key="2">
    <source>
        <dbReference type="EMBL" id="NYJ35851.1"/>
    </source>
</evidence>
<name>A0A7Z0JB47_9ACTN</name>
<feature type="transmembrane region" description="Helical" evidence="1">
    <location>
        <begin position="73"/>
        <end position="93"/>
    </location>
</feature>
<keyword evidence="1" id="KW-0812">Transmembrane</keyword>
<proteinExistence type="predicted"/>
<protein>
    <submittedName>
        <fullName evidence="2">Uncharacterized protein</fullName>
    </submittedName>
</protein>
<accession>A0A7Z0JB47</accession>
<comment type="caution">
    <text evidence="2">The sequence shown here is derived from an EMBL/GenBank/DDBJ whole genome shotgun (WGS) entry which is preliminary data.</text>
</comment>
<evidence type="ECO:0000256" key="1">
    <source>
        <dbReference type="SAM" id="Phobius"/>
    </source>
</evidence>
<dbReference type="EMBL" id="JACCFS010000001">
    <property type="protein sequence ID" value="NYJ35851.1"/>
    <property type="molecule type" value="Genomic_DNA"/>
</dbReference>
<keyword evidence="1" id="KW-0472">Membrane</keyword>
<dbReference type="RefSeq" id="WP_179825317.1">
    <property type="nucleotide sequence ID" value="NZ_JACCFS010000001.1"/>
</dbReference>
<dbReference type="AlphaFoldDB" id="A0A7Z0JB47"/>
<sequence length="104" mass="11076">MAGLVIAAVCSVGVLLLLVTPPSHHLGSHEPSPCHPVVPLVFHPGDPLFHNERLDSWTRDQCALARQERAVTALLVSVPAVVPVAFGVCGALLRRPRTPRGAPR</sequence>
<evidence type="ECO:0000313" key="3">
    <source>
        <dbReference type="Proteomes" id="UP000572051"/>
    </source>
</evidence>
<keyword evidence="3" id="KW-1185">Reference proteome</keyword>
<gene>
    <name evidence="2" type="ORF">HNR10_003732</name>
</gene>
<organism evidence="2 3">
    <name type="scientific">Nocardiopsis aegyptia</name>
    <dbReference type="NCBI Taxonomy" id="220378"/>
    <lineage>
        <taxon>Bacteria</taxon>
        <taxon>Bacillati</taxon>
        <taxon>Actinomycetota</taxon>
        <taxon>Actinomycetes</taxon>
        <taxon>Streptosporangiales</taxon>
        <taxon>Nocardiopsidaceae</taxon>
        <taxon>Nocardiopsis</taxon>
    </lineage>
</organism>
<keyword evidence="1" id="KW-1133">Transmembrane helix</keyword>
<reference evidence="2 3" key="1">
    <citation type="submission" date="2020-07" db="EMBL/GenBank/DDBJ databases">
        <title>Sequencing the genomes of 1000 actinobacteria strains.</title>
        <authorList>
            <person name="Klenk H.-P."/>
        </authorList>
    </citation>
    <scope>NUCLEOTIDE SEQUENCE [LARGE SCALE GENOMIC DNA]</scope>
    <source>
        <strain evidence="2 3">DSM 44442</strain>
    </source>
</reference>